<accession>A0A8K1CLD9</accession>
<dbReference type="Pfam" id="PF00097">
    <property type="entry name" value="zf-C3HC4"/>
    <property type="match status" value="1"/>
</dbReference>
<feature type="compositionally biased region" description="Polar residues" evidence="11">
    <location>
        <begin position="172"/>
        <end position="185"/>
    </location>
</feature>
<dbReference type="EMBL" id="SPLM01000040">
    <property type="protein sequence ID" value="TMW64437.1"/>
    <property type="molecule type" value="Genomic_DNA"/>
</dbReference>
<dbReference type="SMART" id="SM00184">
    <property type="entry name" value="RING"/>
    <property type="match status" value="2"/>
</dbReference>
<dbReference type="InterPro" id="IPR001965">
    <property type="entry name" value="Znf_PHD"/>
</dbReference>
<dbReference type="Gene3D" id="3.30.40.10">
    <property type="entry name" value="Zinc/RING finger domain, C3HC4 (zinc finger)"/>
    <property type="match status" value="2"/>
</dbReference>
<dbReference type="PROSITE" id="PS51194">
    <property type="entry name" value="HELICASE_CTER"/>
    <property type="match status" value="1"/>
</dbReference>
<dbReference type="InterPro" id="IPR017907">
    <property type="entry name" value="Znf_RING_CS"/>
</dbReference>
<evidence type="ECO:0000256" key="5">
    <source>
        <dbReference type="ARBA" id="ARBA00022801"/>
    </source>
</evidence>
<dbReference type="GO" id="GO:0006289">
    <property type="term" value="P:nucleotide-excision repair"/>
    <property type="evidence" value="ECO:0007669"/>
    <property type="project" value="TreeGrafter"/>
</dbReference>
<dbReference type="GO" id="GO:0008094">
    <property type="term" value="F:ATP-dependent activity, acting on DNA"/>
    <property type="evidence" value="ECO:0007669"/>
    <property type="project" value="TreeGrafter"/>
</dbReference>
<evidence type="ECO:0000256" key="7">
    <source>
        <dbReference type="ARBA" id="ARBA00022833"/>
    </source>
</evidence>
<dbReference type="GO" id="GO:0016787">
    <property type="term" value="F:hydrolase activity"/>
    <property type="evidence" value="ECO:0007669"/>
    <property type="project" value="UniProtKB-KW"/>
</dbReference>
<dbReference type="PANTHER" id="PTHR45626:SF12">
    <property type="entry name" value="DNA REPAIR PROTEIN RAD16"/>
    <property type="match status" value="1"/>
</dbReference>
<dbReference type="PROSITE" id="PS51192">
    <property type="entry name" value="HELICASE_ATP_BIND_1"/>
    <property type="match status" value="1"/>
</dbReference>
<gene>
    <name evidence="17" type="ORF">Poli38472_013059</name>
</gene>
<dbReference type="SUPFAM" id="SSF57850">
    <property type="entry name" value="RING/U-box"/>
    <property type="match status" value="1"/>
</dbReference>
<feature type="region of interest" description="Disordered" evidence="11">
    <location>
        <begin position="82"/>
        <end position="360"/>
    </location>
</feature>
<name>A0A8K1CLD9_PYTOL</name>
<evidence type="ECO:0000256" key="8">
    <source>
        <dbReference type="ARBA" id="ARBA00022840"/>
    </source>
</evidence>
<keyword evidence="3" id="KW-0547">Nucleotide-binding</keyword>
<evidence type="ECO:0000256" key="1">
    <source>
        <dbReference type="ARBA" id="ARBA00004123"/>
    </source>
</evidence>
<dbReference type="GO" id="GO:0008270">
    <property type="term" value="F:zinc ion binding"/>
    <property type="evidence" value="ECO:0007669"/>
    <property type="project" value="UniProtKB-KW"/>
</dbReference>
<reference evidence="17" key="1">
    <citation type="submission" date="2019-03" db="EMBL/GenBank/DDBJ databases">
        <title>Long read genome sequence of the mycoparasitic Pythium oligandrum ATCC 38472 isolated from sugarbeet rhizosphere.</title>
        <authorList>
            <person name="Gaulin E."/>
        </authorList>
    </citation>
    <scope>NUCLEOTIDE SEQUENCE</scope>
    <source>
        <strain evidence="17">ATCC 38472_TT</strain>
    </source>
</reference>
<proteinExistence type="predicted"/>
<keyword evidence="5" id="KW-0378">Hydrolase</keyword>
<feature type="domain" description="RING-type" evidence="14">
    <location>
        <begin position="1017"/>
        <end position="1060"/>
    </location>
</feature>
<evidence type="ECO:0000259" key="16">
    <source>
        <dbReference type="PROSITE" id="PS51194"/>
    </source>
</evidence>
<dbReference type="InterPro" id="IPR050628">
    <property type="entry name" value="SNF2_RAD54_helicase_TF"/>
</dbReference>
<dbReference type="SUPFAM" id="SSF52540">
    <property type="entry name" value="P-loop containing nucleoside triphosphate hydrolases"/>
    <property type="match status" value="2"/>
</dbReference>
<keyword evidence="8" id="KW-0067">ATP-binding</keyword>
<comment type="subcellular location">
    <subcellularLocation>
        <location evidence="1">Nucleus</location>
    </subcellularLocation>
</comment>
<dbReference type="GO" id="GO:0005524">
    <property type="term" value="F:ATP binding"/>
    <property type="evidence" value="ECO:0007669"/>
    <property type="project" value="UniProtKB-KW"/>
</dbReference>
<feature type="domain" description="PARP-type" evidence="13">
    <location>
        <begin position="352"/>
        <end position="467"/>
    </location>
</feature>
<keyword evidence="4 10" id="KW-0863">Zinc-finger</keyword>
<protein>
    <recommendedName>
        <fullName evidence="19">DNA repair protein RAD16</fullName>
    </recommendedName>
</protein>
<dbReference type="SMART" id="SM01336">
    <property type="entry name" value="zf-PARP"/>
    <property type="match status" value="1"/>
</dbReference>
<evidence type="ECO:0000313" key="18">
    <source>
        <dbReference type="Proteomes" id="UP000794436"/>
    </source>
</evidence>
<feature type="domain" description="PHD-type" evidence="12">
    <location>
        <begin position="26"/>
        <end position="77"/>
    </location>
</feature>
<dbReference type="GO" id="GO:0004386">
    <property type="term" value="F:helicase activity"/>
    <property type="evidence" value="ECO:0007669"/>
    <property type="project" value="UniProtKB-KW"/>
</dbReference>
<evidence type="ECO:0000256" key="4">
    <source>
        <dbReference type="ARBA" id="ARBA00022771"/>
    </source>
</evidence>
<evidence type="ECO:0000256" key="2">
    <source>
        <dbReference type="ARBA" id="ARBA00022723"/>
    </source>
</evidence>
<dbReference type="PROSITE" id="PS50016">
    <property type="entry name" value="ZF_PHD_2"/>
    <property type="match status" value="1"/>
</dbReference>
<dbReference type="Proteomes" id="UP000794436">
    <property type="component" value="Unassembled WGS sequence"/>
</dbReference>
<keyword evidence="18" id="KW-1185">Reference proteome</keyword>
<dbReference type="InterPro" id="IPR019787">
    <property type="entry name" value="Znf_PHD-finger"/>
</dbReference>
<dbReference type="PROSITE" id="PS50089">
    <property type="entry name" value="ZF_RING_2"/>
    <property type="match status" value="1"/>
</dbReference>
<dbReference type="SMART" id="SM00249">
    <property type="entry name" value="PHD"/>
    <property type="match status" value="1"/>
</dbReference>
<evidence type="ECO:0000256" key="6">
    <source>
        <dbReference type="ARBA" id="ARBA00022806"/>
    </source>
</evidence>
<dbReference type="PANTHER" id="PTHR45626">
    <property type="entry name" value="TRANSCRIPTION TERMINATION FACTOR 2-RELATED"/>
    <property type="match status" value="1"/>
</dbReference>
<dbReference type="InterPro" id="IPR001841">
    <property type="entry name" value="Znf_RING"/>
</dbReference>
<keyword evidence="9" id="KW-0539">Nucleus</keyword>
<evidence type="ECO:0000259" key="12">
    <source>
        <dbReference type="PROSITE" id="PS50016"/>
    </source>
</evidence>
<keyword evidence="2" id="KW-0479">Metal-binding</keyword>
<dbReference type="PROSITE" id="PS00518">
    <property type="entry name" value="ZF_RING_1"/>
    <property type="match status" value="1"/>
</dbReference>
<feature type="region of interest" description="Disordered" evidence="11">
    <location>
        <begin position="682"/>
        <end position="753"/>
    </location>
</feature>
<dbReference type="Gene3D" id="3.40.50.10810">
    <property type="entry name" value="Tandem AAA-ATPase domain"/>
    <property type="match status" value="2"/>
</dbReference>
<dbReference type="CDD" id="cd18008">
    <property type="entry name" value="DEXDc_SHPRH-like"/>
    <property type="match status" value="1"/>
</dbReference>
<dbReference type="SMART" id="SM00487">
    <property type="entry name" value="DEXDc"/>
    <property type="match status" value="1"/>
</dbReference>
<dbReference type="InterPro" id="IPR001650">
    <property type="entry name" value="Helicase_C-like"/>
</dbReference>
<dbReference type="Pfam" id="PF00628">
    <property type="entry name" value="PHD"/>
    <property type="match status" value="1"/>
</dbReference>
<dbReference type="CDD" id="cd16567">
    <property type="entry name" value="RING-HC_RAD16-like"/>
    <property type="match status" value="1"/>
</dbReference>
<feature type="domain" description="Helicase ATP-binding" evidence="15">
    <location>
        <begin position="519"/>
        <end position="815"/>
    </location>
</feature>
<dbReference type="GO" id="GO:0005634">
    <property type="term" value="C:nucleus"/>
    <property type="evidence" value="ECO:0007669"/>
    <property type="project" value="UniProtKB-SubCell"/>
</dbReference>
<dbReference type="Gene3D" id="3.40.50.300">
    <property type="entry name" value="P-loop containing nucleotide triphosphate hydrolases"/>
    <property type="match status" value="1"/>
</dbReference>
<dbReference type="Gene3D" id="3.30.1740.10">
    <property type="entry name" value="Zinc finger, PARP-type"/>
    <property type="match status" value="1"/>
</dbReference>
<evidence type="ECO:0000259" key="13">
    <source>
        <dbReference type="PROSITE" id="PS50064"/>
    </source>
</evidence>
<dbReference type="CDD" id="cd18793">
    <property type="entry name" value="SF2_C_SNF"/>
    <property type="match status" value="1"/>
</dbReference>
<dbReference type="InterPro" id="IPR038718">
    <property type="entry name" value="SNF2-like_sf"/>
</dbReference>
<dbReference type="SMART" id="SM00490">
    <property type="entry name" value="HELICc"/>
    <property type="match status" value="1"/>
</dbReference>
<dbReference type="InterPro" id="IPR018957">
    <property type="entry name" value="Znf_C3HC4_RING-type"/>
</dbReference>
<feature type="compositionally biased region" description="Basic residues" evidence="11">
    <location>
        <begin position="711"/>
        <end position="726"/>
    </location>
</feature>
<dbReference type="GO" id="GO:0003677">
    <property type="term" value="F:DNA binding"/>
    <property type="evidence" value="ECO:0007669"/>
    <property type="project" value="InterPro"/>
</dbReference>
<dbReference type="SUPFAM" id="SSF57903">
    <property type="entry name" value="FYVE/PHD zinc finger"/>
    <property type="match status" value="1"/>
</dbReference>
<dbReference type="Pfam" id="PF00271">
    <property type="entry name" value="Helicase_C"/>
    <property type="match status" value="1"/>
</dbReference>
<dbReference type="PROSITE" id="PS01359">
    <property type="entry name" value="ZF_PHD_1"/>
    <property type="match status" value="1"/>
</dbReference>
<dbReference type="InterPro" id="IPR011011">
    <property type="entry name" value="Znf_FYVE_PHD"/>
</dbReference>
<feature type="compositionally biased region" description="Acidic residues" evidence="11">
    <location>
        <begin position="333"/>
        <end position="347"/>
    </location>
</feature>
<dbReference type="OrthoDB" id="448448at2759"/>
<feature type="compositionally biased region" description="Basic residues" evidence="11">
    <location>
        <begin position="283"/>
        <end position="292"/>
    </location>
</feature>
<evidence type="ECO:0000313" key="17">
    <source>
        <dbReference type="EMBL" id="TMW64437.1"/>
    </source>
</evidence>
<dbReference type="InterPro" id="IPR001510">
    <property type="entry name" value="Znf_PARP"/>
</dbReference>
<organism evidence="17 18">
    <name type="scientific">Pythium oligandrum</name>
    <name type="common">Mycoparasitic fungus</name>
    <dbReference type="NCBI Taxonomy" id="41045"/>
    <lineage>
        <taxon>Eukaryota</taxon>
        <taxon>Sar</taxon>
        <taxon>Stramenopiles</taxon>
        <taxon>Oomycota</taxon>
        <taxon>Peronosporomycetes</taxon>
        <taxon>Pythiales</taxon>
        <taxon>Pythiaceae</taxon>
        <taxon>Pythium</taxon>
    </lineage>
</organism>
<feature type="compositionally biased region" description="Polar residues" evidence="11">
    <location>
        <begin position="309"/>
        <end position="329"/>
    </location>
</feature>
<dbReference type="InterPro" id="IPR000330">
    <property type="entry name" value="SNF2_N"/>
</dbReference>
<comment type="caution">
    <text evidence="17">The sequence shown here is derived from an EMBL/GenBank/DDBJ whole genome shotgun (WGS) entry which is preliminary data.</text>
</comment>
<feature type="region of interest" description="Disordered" evidence="11">
    <location>
        <begin position="424"/>
        <end position="451"/>
    </location>
</feature>
<dbReference type="InterPro" id="IPR013083">
    <property type="entry name" value="Znf_RING/FYVE/PHD"/>
</dbReference>
<dbReference type="InterPro" id="IPR027417">
    <property type="entry name" value="P-loop_NTPase"/>
</dbReference>
<feature type="compositionally biased region" description="Basic and acidic residues" evidence="11">
    <location>
        <begin position="82"/>
        <end position="91"/>
    </location>
</feature>
<evidence type="ECO:0000259" key="14">
    <source>
        <dbReference type="PROSITE" id="PS50089"/>
    </source>
</evidence>
<feature type="domain" description="Helicase C-terminal" evidence="16">
    <location>
        <begin position="1117"/>
        <end position="1282"/>
    </location>
</feature>
<dbReference type="SUPFAM" id="SSF57716">
    <property type="entry name" value="Glucocorticoid receptor-like (DNA-binding domain)"/>
    <property type="match status" value="1"/>
</dbReference>
<evidence type="ECO:0000256" key="9">
    <source>
        <dbReference type="ARBA" id="ARBA00023242"/>
    </source>
</evidence>
<feature type="compositionally biased region" description="Basic and acidic residues" evidence="11">
    <location>
        <begin position="111"/>
        <end position="122"/>
    </location>
</feature>
<dbReference type="Pfam" id="PF00645">
    <property type="entry name" value="zf-PARP"/>
    <property type="match status" value="1"/>
</dbReference>
<dbReference type="InterPro" id="IPR014001">
    <property type="entry name" value="Helicase_ATP-bd"/>
</dbReference>
<dbReference type="InterPro" id="IPR049730">
    <property type="entry name" value="SNF2/RAD54-like_C"/>
</dbReference>
<feature type="compositionally biased region" description="Acidic residues" evidence="11">
    <location>
        <begin position="230"/>
        <end position="271"/>
    </location>
</feature>
<evidence type="ECO:0008006" key="19">
    <source>
        <dbReference type="Google" id="ProtNLM"/>
    </source>
</evidence>
<evidence type="ECO:0000259" key="15">
    <source>
        <dbReference type="PROSITE" id="PS51192"/>
    </source>
</evidence>
<evidence type="ECO:0000256" key="3">
    <source>
        <dbReference type="ARBA" id="ARBA00022741"/>
    </source>
</evidence>
<keyword evidence="7" id="KW-0862">Zinc</keyword>
<sequence length="1287" mass="143897">MARRSRRALRVVEEAVDVTEASDDEPTSCVVCEKLNTRVTVACDACAKVYHLACHSPPLRRRPAATAQWTCAACEDGDEAKEESGGLEHQSRPLGAKRRSSRNGVASEPAVESKEEEEKHENGGNARKRRRASGTGANLKPSGGEEASSAPKQSKAEVQDAEMSGSDAPLSKTVSPTSKPKQAKTTARKKLPSRTTLKVQEPELAAERSTRALQRSRGPASGRKIVTLVDSDEDMEEEDGDDDNDSDFEEADETEEDDNDDSADNVSDEDFQAPVKLPTRAKSPTKPKKSPQPKKSPNGKGKKAATPTKRGNTASPADDNATNASTQAGADSMEPDVDQESEEEEEYTGPQYSVEYSPNARSKCKDCEEKIVKDELRVGVFVRHSMFGMTTYYKHLKCSQICWDTAEKLRERAQKAAEAAAAAATAAAQTDSDEMIPSPSQKTPSNEPIRGFASLKPKEQEIVRAHMTENMNAGVLDERLELTEDQYNRKTRMPEKDPSPHLTVPLLPYQREALAWMTEQEKSEYKGGILADEMGMGKTIQAISLILESPRGHPSKAEPRPTNKGKGRAGKTADPVMPRGGTLVVCPVVAVMQWKSEIERFVERNHLSIYIHHGQKRLDHLEKIASYDIVLTTYSIIEAESRKSLGWEKVACRYCKKKYLPDKLVLHNKYFCGPNAKKTALQDRQVTKKKKQKKAAGESSSEESEDDLKKPVKGKTAPKRKQPLKKKAIDSDEDGSDSDVADKPIRKAKQGKSPLHSIHWARIVLDEAHYIKDRRCNTARGVFELKSDYKWCLTGTPLQNRIGELFSLVRFLQVKFYAYYHCNKCECQMLDYDFPDNKCAHCDHPAMHHFSYFNKKIVIPIQSYGYVAEGKVAMLRLQNEVLQHILLRRTKEGRADDIALPPKLIRIRRDRLDERENDFYQAIYTQSQAQFNTYVSSGTLLNNYAHIFDLLIRLRQAVDHPYLVIYSKSNPALQMPVAMDSTAATFIRPVIEQKPLISHTTDDDDGDKSPGANEVLCAICHEDVEDPVTAKCRHVFCRECVKEFIESLPEGASATCPTCEKALTVDLSPSKPSEDFGEPETPTKANVRRPQVDLSRYHKHSILHRISDMASFQTSTKIEALMQELEHMKARDPSGKAIIFSQFVNLLDIIQHRLTLGGIKCVKLSGNMTMDARDRTIRAFREDNSISAFLISLKAGGVALNLTIASHIFLMDPWWNPAAENQAIDRTHRLGQFKPVEATRFIIAGTIEERILKLQEKKRLIFEGTVGASVSAICRLTEEDLRFLFSK</sequence>
<dbReference type="InterPro" id="IPR036957">
    <property type="entry name" value="Znf_PARP_sf"/>
</dbReference>
<dbReference type="InterPro" id="IPR019786">
    <property type="entry name" value="Zinc_finger_PHD-type_CS"/>
</dbReference>
<evidence type="ECO:0000256" key="10">
    <source>
        <dbReference type="PROSITE-ProRule" id="PRU00175"/>
    </source>
</evidence>
<feature type="region of interest" description="Disordered" evidence="11">
    <location>
        <begin position="547"/>
        <end position="574"/>
    </location>
</feature>
<dbReference type="Pfam" id="PF00176">
    <property type="entry name" value="SNF2-rel_dom"/>
    <property type="match status" value="1"/>
</dbReference>
<feature type="compositionally biased region" description="Polar residues" evidence="11">
    <location>
        <begin position="350"/>
        <end position="360"/>
    </location>
</feature>
<evidence type="ECO:0000256" key="11">
    <source>
        <dbReference type="SAM" id="MobiDB-lite"/>
    </source>
</evidence>
<dbReference type="PROSITE" id="PS50064">
    <property type="entry name" value="ZF_PARP_2"/>
    <property type="match status" value="1"/>
</dbReference>
<keyword evidence="6" id="KW-0347">Helicase</keyword>